<evidence type="ECO:0000256" key="3">
    <source>
        <dbReference type="ARBA" id="ARBA00005974"/>
    </source>
</evidence>
<dbReference type="Gene3D" id="1.10.220.20">
    <property type="match status" value="1"/>
</dbReference>
<sequence length="1950" mass="215932">MLLGQALITGREERDAAVQTDSNGEVDRLKTELAFERRRVINLERQYTRSEVDRLDLIARANTLEIELRRLEQELAHDRDLNAHKHAREDTSLKDLGRSILPSVASPCGVQAVLGGGGGPTLLLSIMVEAVCTGHVKHQDYCWVEIRLASDDSGRLIAAGRTHGERFSVEDGRELSFGGAKLEMTCRFSSSAAERALKMLICVWGKCDEGKAYLAEKSSQWEPVSTHEEPRMQTTESCATTNSGSDDEQTLTALRELLAAVTAPRSSVHGDDLIKGVKMCFEVHRSPKSSELAQRTAQAVLTQILHATVQRAEMSPADILAEQRKATSASTSGIVGGEASRRSNSVSSSEEELSEEERSKEQHEWIESQVDQWLDEAVAKVDPSAPNERGEAPKKFGFCIVCRKPAPHYCLETKDPVCSKTCKEINLQRRKVVDAALPGESPAADADAASELPEGDDEVDVEERSELYQEDALRVFSTLCTISLYGTLEPPEDGDQQVDPSSTTDPLAVKTKRLSLDMVLCVINGSGSVLKRKPAFIEEIKSRLMFSILRNCVSPVPKIFTLALQVFVAVATNPDLKMHISTQIGVFVEEVFKRILDSGNSSFQHKHRVLQVFYKLCTDATTSLDLFKEYDCSVTEGNVFEGSITTLAKIAQGCIQKSGAGDLQPEQEAKLRMLALESLVTLTGSMVELSNRQAAEQSSGGGEKSTEESSDGKGNDPTTASCSAGESDSGGGSPRNSTITANGSARSSAIVAKARKSELEAGVRKFNMKPKRGVEYFVARGFCENDPADVARLLKRTRGLDKTAFGDYLGEDEPFNLQVMYALVDSHDFHGMDLVSALREFLEDFRLPGESQKIDRMMEKFAEHYCKQNPDIYANADCAYILSFSLIMLNTDLHSSQVKNKMSLDDFKRNNRGINDGADVPSEHLEFLYNEIKNKPFSLDEDEDLKLKLASQQRSAMQPSRRFELFIKETESIVEKSREMLSRKPEDMGGVQDPQEYLGPMFEVMWGSILGTLSQLMNSEEESVEVVEWCVEGLKHSVKLCARFEMDTERECFVAMLAKYTGLMRSPFEAPASACENIMCIKALLSLANSETDGGDVVLGHSWKHVLLMASQIDRLALLASRAKSDYVYFTNPSGASEPQRHARPSMMGVMFATHSSSSSTAPHLATQWVGTGVSVMMKQPEEPSEAEINASKEVVEGHPEIVPATDAIFQRSTKLSNGEIIVFVEELCNLSSAELAVVDNPRVFCLQKLVEVADVNMSNRIRLVWSRIWRVLSAHFAQVAQSKNQQLSMYAIDSLRQLALKFLQKDELSNYHFQVEFLRPFEAVMGSSESSREVKELILSIMESFVASDVTRSNMKSGWKSVFHVLLLAATSGGDKTVVEMGMRIVTTLRESYFDTVCVENMREYVRVLVGFAQCREGGLEISMKAMQYLQDCIDYLADPDNQLPPVQMSYQQGLLSGGTPQSSSVALPTTASPGRRETALSAGPQQQPALHWFPILHGLEVLVFDSRRDVRTSAIDKLFECLSSQIDDFDNDTLLMIFNGVLSPLFDDMLHLLTPGNRSPATPPAEKGTCLSAVSALTRLVDKRFDRLGFLLPQILSLLGACIHHESEAVARIGVEAEKQLLLAIGGRCSDAQWMKIADHLHKLFNSTLPSELTRSTKQANNGPTSGASPNHRVTGALRGHGSALPFDSSEVVTKCVVQLLLIDLVYRVVFREHYDSVPAQAVHTILDALHLSFKFAHSFNVRLDIREKLKKLGFMRDMKQLPGLLKQEREGICVYFRLLVKLYSTTSSRECAEKLSQVSIDVVTSLQRKEKFLKTPEGGGLGTPKAADPVKVMEFEREVAGLIPLVSDVILGSLMELPDAMFAENCGDWIFPMLCDLILVDDRGIRSKTMLDPRLLLKTEEDVMQAKQLLQRFRNGEDTGASDRELWAARKLCEAAIHPVTQDWQIQ</sequence>
<dbReference type="PANTHER" id="PTHR10663">
    <property type="entry name" value="GUANYL-NUCLEOTIDE EXCHANGE FACTOR"/>
    <property type="match status" value="1"/>
</dbReference>
<feature type="domain" description="SEC7" evidence="14">
    <location>
        <begin position="748"/>
        <end position="935"/>
    </location>
</feature>
<dbReference type="GO" id="GO:0005085">
    <property type="term" value="F:guanyl-nucleotide exchange factor activity"/>
    <property type="evidence" value="ECO:0007669"/>
    <property type="project" value="InterPro"/>
</dbReference>
<feature type="compositionally biased region" description="Basic and acidic residues" evidence="13">
    <location>
        <begin position="704"/>
        <end position="714"/>
    </location>
</feature>
<dbReference type="InterPro" id="IPR032691">
    <property type="entry name" value="Mon2/Sec7/BIG1-like_HUS"/>
</dbReference>
<evidence type="ECO:0000256" key="10">
    <source>
        <dbReference type="ARBA" id="ARBA00023128"/>
    </source>
</evidence>
<feature type="region of interest" description="Disordered" evidence="13">
    <location>
        <begin position="322"/>
        <end position="365"/>
    </location>
</feature>
<evidence type="ECO:0000256" key="2">
    <source>
        <dbReference type="ARBA" id="ARBA00004496"/>
    </source>
</evidence>
<dbReference type="CDD" id="cd00171">
    <property type="entry name" value="Sec7"/>
    <property type="match status" value="1"/>
</dbReference>
<reference evidence="15 16" key="1">
    <citation type="submission" date="2020-04" db="EMBL/GenBank/DDBJ databases">
        <title>Perkinsus olseni comparative genomics.</title>
        <authorList>
            <person name="Bogema D.R."/>
        </authorList>
    </citation>
    <scope>NUCLEOTIDE SEQUENCE [LARGE SCALE GENOMIC DNA]</scope>
    <source>
        <strain evidence="15">ATCC PRA-31</strain>
    </source>
</reference>
<evidence type="ECO:0000256" key="13">
    <source>
        <dbReference type="SAM" id="MobiDB-lite"/>
    </source>
</evidence>
<keyword evidence="6" id="KW-0812">Transmembrane</keyword>
<dbReference type="InterPro" id="IPR046455">
    <property type="entry name" value="Sec7/BIG1-like_C"/>
</dbReference>
<dbReference type="Gene3D" id="1.10.1000.11">
    <property type="entry name" value="Arf Nucleotide-binding Site Opener,domain 2"/>
    <property type="match status" value="1"/>
</dbReference>
<dbReference type="Pfam" id="PF09324">
    <property type="entry name" value="Sec7-like_HDS"/>
    <property type="match status" value="1"/>
</dbReference>
<feature type="region of interest" description="Disordered" evidence="13">
    <location>
        <begin position="692"/>
        <end position="744"/>
    </location>
</feature>
<feature type="compositionally biased region" description="Basic and acidic residues" evidence="13">
    <location>
        <begin position="356"/>
        <end position="365"/>
    </location>
</feature>
<dbReference type="InterPro" id="IPR035999">
    <property type="entry name" value="Sec7_dom_sf"/>
</dbReference>
<evidence type="ECO:0000256" key="5">
    <source>
        <dbReference type="ARBA" id="ARBA00022490"/>
    </source>
</evidence>
<evidence type="ECO:0000256" key="9">
    <source>
        <dbReference type="ARBA" id="ARBA00022989"/>
    </source>
</evidence>
<evidence type="ECO:0000313" key="16">
    <source>
        <dbReference type="Proteomes" id="UP000572268"/>
    </source>
</evidence>
<dbReference type="CDD" id="cd23022">
    <property type="entry name" value="zf-HIT_DDX59"/>
    <property type="match status" value="1"/>
</dbReference>
<keyword evidence="7" id="KW-0653">Protein transport</keyword>
<comment type="caution">
    <text evidence="15">The sequence shown here is derived from an EMBL/GenBank/DDBJ whole genome shotgun (WGS) entry which is preliminary data.</text>
</comment>
<evidence type="ECO:0000259" key="14">
    <source>
        <dbReference type="PROSITE" id="PS50190"/>
    </source>
</evidence>
<feature type="compositionally biased region" description="Polar residues" evidence="13">
    <location>
        <begin position="1456"/>
        <end position="1474"/>
    </location>
</feature>
<dbReference type="GO" id="GO:0006865">
    <property type="term" value="P:amino acid transport"/>
    <property type="evidence" value="ECO:0007669"/>
    <property type="project" value="UniProtKB-KW"/>
</dbReference>
<dbReference type="InterPro" id="IPR023394">
    <property type="entry name" value="Sec7_C_sf"/>
</dbReference>
<dbReference type="InterPro" id="IPR004686">
    <property type="entry name" value="Mtc"/>
</dbReference>
<evidence type="ECO:0000256" key="7">
    <source>
        <dbReference type="ARBA" id="ARBA00022927"/>
    </source>
</evidence>
<feature type="coiled-coil region" evidence="12">
    <location>
        <begin position="26"/>
        <end position="81"/>
    </location>
</feature>
<dbReference type="Proteomes" id="UP000572268">
    <property type="component" value="Unassembled WGS sequence"/>
</dbReference>
<evidence type="ECO:0000256" key="8">
    <source>
        <dbReference type="ARBA" id="ARBA00022970"/>
    </source>
</evidence>
<dbReference type="GO" id="GO:0015031">
    <property type="term" value="P:protein transport"/>
    <property type="evidence" value="ECO:0007669"/>
    <property type="project" value="UniProtKB-KW"/>
</dbReference>
<dbReference type="Pfam" id="PF16213">
    <property type="entry name" value="DCB"/>
    <property type="match status" value="1"/>
</dbReference>
<feature type="region of interest" description="Disordered" evidence="13">
    <location>
        <begin position="218"/>
        <end position="246"/>
    </location>
</feature>
<proteinExistence type="inferred from homology"/>
<feature type="region of interest" description="Disordered" evidence="13">
    <location>
        <begin position="1655"/>
        <end position="1675"/>
    </location>
</feature>
<dbReference type="InterPro" id="IPR015403">
    <property type="entry name" value="Mon2/Sec7/BIG1-like_HDS"/>
</dbReference>
<accession>A0A7J6M4I2</accession>
<keyword evidence="12" id="KW-0175">Coiled coil</keyword>
<feature type="compositionally biased region" description="Polar residues" evidence="13">
    <location>
        <begin position="232"/>
        <end position="244"/>
    </location>
</feature>
<evidence type="ECO:0000256" key="6">
    <source>
        <dbReference type="ARBA" id="ARBA00022692"/>
    </source>
</evidence>
<dbReference type="InterPro" id="IPR032629">
    <property type="entry name" value="DCB_dom"/>
</dbReference>
<comment type="similarity">
    <text evidence="3">Belongs to the sideroflexin family.</text>
</comment>
<dbReference type="FunFam" id="1.10.1000.11:FF:000003">
    <property type="entry name" value="Brefeldin A-inhibited guanine nucleotide-exchange protein 1"/>
    <property type="match status" value="1"/>
</dbReference>
<organism evidence="15 16">
    <name type="scientific">Perkinsus olseni</name>
    <name type="common">Perkinsus atlanticus</name>
    <dbReference type="NCBI Taxonomy" id="32597"/>
    <lineage>
        <taxon>Eukaryota</taxon>
        <taxon>Sar</taxon>
        <taxon>Alveolata</taxon>
        <taxon>Perkinsozoa</taxon>
        <taxon>Perkinsea</taxon>
        <taxon>Perkinsida</taxon>
        <taxon>Perkinsidae</taxon>
        <taxon>Perkinsus</taxon>
    </lineage>
</organism>
<dbReference type="Pfam" id="PF12783">
    <property type="entry name" value="Sec7-like_HUS"/>
    <property type="match status" value="1"/>
</dbReference>
<evidence type="ECO:0000313" key="15">
    <source>
        <dbReference type="EMBL" id="KAF4666488.1"/>
    </source>
</evidence>
<dbReference type="SMART" id="SM00222">
    <property type="entry name" value="Sec7"/>
    <property type="match status" value="1"/>
</dbReference>
<dbReference type="GO" id="GO:0032012">
    <property type="term" value="P:regulation of ARF protein signal transduction"/>
    <property type="evidence" value="ECO:0007669"/>
    <property type="project" value="InterPro"/>
</dbReference>
<evidence type="ECO:0000256" key="12">
    <source>
        <dbReference type="SAM" id="Coils"/>
    </source>
</evidence>
<keyword evidence="5" id="KW-0963">Cytoplasm</keyword>
<dbReference type="PROSITE" id="PS50190">
    <property type="entry name" value="SEC7"/>
    <property type="match status" value="1"/>
</dbReference>
<keyword evidence="10" id="KW-0496">Mitochondrion</keyword>
<evidence type="ECO:0000256" key="1">
    <source>
        <dbReference type="ARBA" id="ARBA00004225"/>
    </source>
</evidence>
<dbReference type="Pfam" id="PF01369">
    <property type="entry name" value="Sec7"/>
    <property type="match status" value="1"/>
</dbReference>
<dbReference type="GO" id="GO:0031966">
    <property type="term" value="C:mitochondrial membrane"/>
    <property type="evidence" value="ECO:0007669"/>
    <property type="project" value="UniProtKB-SubCell"/>
</dbReference>
<dbReference type="SUPFAM" id="SSF48425">
    <property type="entry name" value="Sec7 domain"/>
    <property type="match status" value="1"/>
</dbReference>
<dbReference type="Pfam" id="PF03820">
    <property type="entry name" value="SFXNs"/>
    <property type="match status" value="1"/>
</dbReference>
<gene>
    <name evidence="15" type="primary">ARFGEF1</name>
    <name evidence="15" type="ORF">FOL46_003069</name>
</gene>
<feature type="compositionally biased region" description="Polar residues" evidence="13">
    <location>
        <begin position="1655"/>
        <end position="1671"/>
    </location>
</feature>
<dbReference type="EMBL" id="JABANN010000204">
    <property type="protein sequence ID" value="KAF4666488.1"/>
    <property type="molecule type" value="Genomic_DNA"/>
</dbReference>
<dbReference type="Pfam" id="PF20252">
    <property type="entry name" value="BIG2_C"/>
    <property type="match status" value="1"/>
</dbReference>
<keyword evidence="11" id="KW-0472">Membrane</keyword>
<comment type="subcellular location">
    <subcellularLocation>
        <location evidence="2">Cytoplasm</location>
    </subcellularLocation>
    <subcellularLocation>
        <location evidence="1">Mitochondrion membrane</location>
        <topology evidence="1">Multi-pass membrane protein</topology>
    </subcellularLocation>
</comment>
<protein>
    <submittedName>
        <fullName evidence="15">Brefeldin A-inhibited guanine nucleotide-exchange protein 1</fullName>
    </submittedName>
</protein>
<name>A0A7J6M4I2_PEROL</name>
<feature type="region of interest" description="Disordered" evidence="13">
    <location>
        <begin position="436"/>
        <end position="457"/>
    </location>
</feature>
<dbReference type="SUPFAM" id="SSF48371">
    <property type="entry name" value="ARM repeat"/>
    <property type="match status" value="1"/>
</dbReference>
<dbReference type="GO" id="GO:0015075">
    <property type="term" value="F:monoatomic ion transmembrane transporter activity"/>
    <property type="evidence" value="ECO:0007669"/>
    <property type="project" value="InterPro"/>
</dbReference>
<evidence type="ECO:0000256" key="11">
    <source>
        <dbReference type="ARBA" id="ARBA00023136"/>
    </source>
</evidence>
<feature type="region of interest" description="Disordered" evidence="13">
    <location>
        <begin position="1456"/>
        <end position="1485"/>
    </location>
</feature>
<feature type="compositionally biased region" description="Polar residues" evidence="13">
    <location>
        <begin position="734"/>
        <end position="744"/>
    </location>
</feature>
<evidence type="ECO:0000256" key="4">
    <source>
        <dbReference type="ARBA" id="ARBA00022448"/>
    </source>
</evidence>
<keyword evidence="9" id="KW-1133">Transmembrane helix</keyword>
<feature type="compositionally biased region" description="Polar residues" evidence="13">
    <location>
        <begin position="716"/>
        <end position="726"/>
    </location>
</feature>
<dbReference type="PANTHER" id="PTHR10663:SF375">
    <property type="entry name" value="LD29171P"/>
    <property type="match status" value="1"/>
</dbReference>
<keyword evidence="4" id="KW-0813">Transport</keyword>
<dbReference type="InterPro" id="IPR000904">
    <property type="entry name" value="Sec7_dom"/>
</dbReference>
<keyword evidence="8" id="KW-0029">Amino-acid transport</keyword>
<dbReference type="InterPro" id="IPR016024">
    <property type="entry name" value="ARM-type_fold"/>
</dbReference>